<accession>A0A6P3VS30</accession>
<feature type="region of interest" description="Disordered" evidence="1">
    <location>
        <begin position="1"/>
        <end position="20"/>
    </location>
</feature>
<proteinExistence type="predicted"/>
<dbReference type="PANTHER" id="PTHR34833:SF1">
    <property type="entry name" value="GENE, 17359-RELATED"/>
    <property type="match status" value="1"/>
</dbReference>
<gene>
    <name evidence="3" type="primary">LOC105897428</name>
</gene>
<dbReference type="Proteomes" id="UP000515152">
    <property type="component" value="Chromosome 6"/>
</dbReference>
<reference evidence="3" key="1">
    <citation type="submission" date="2025-08" db="UniProtKB">
        <authorList>
            <consortium name="RefSeq"/>
        </authorList>
    </citation>
    <scope>IDENTIFICATION</scope>
</reference>
<evidence type="ECO:0000313" key="2">
    <source>
        <dbReference type="Proteomes" id="UP000515152"/>
    </source>
</evidence>
<dbReference type="InterPro" id="IPR027814">
    <property type="entry name" value="DUF4562"/>
</dbReference>
<dbReference type="PANTHER" id="PTHR34833">
    <property type="entry name" value="GENE, 17359-RELATED"/>
    <property type="match status" value="1"/>
</dbReference>
<evidence type="ECO:0000313" key="3">
    <source>
        <dbReference type="RefSeq" id="XP_012679813.1"/>
    </source>
</evidence>
<organism evidence="2 3">
    <name type="scientific">Clupea harengus</name>
    <name type="common">Atlantic herring</name>
    <dbReference type="NCBI Taxonomy" id="7950"/>
    <lineage>
        <taxon>Eukaryota</taxon>
        <taxon>Metazoa</taxon>
        <taxon>Chordata</taxon>
        <taxon>Craniata</taxon>
        <taxon>Vertebrata</taxon>
        <taxon>Euteleostomi</taxon>
        <taxon>Actinopterygii</taxon>
        <taxon>Neopterygii</taxon>
        <taxon>Teleostei</taxon>
        <taxon>Clupei</taxon>
        <taxon>Clupeiformes</taxon>
        <taxon>Clupeoidei</taxon>
        <taxon>Clupeidae</taxon>
        <taxon>Clupea</taxon>
    </lineage>
</organism>
<dbReference type="GeneID" id="105897428"/>
<dbReference type="Pfam" id="PF15123">
    <property type="entry name" value="DUF4562"/>
    <property type="match status" value="1"/>
</dbReference>
<dbReference type="RefSeq" id="XP_012679813.1">
    <property type="nucleotide sequence ID" value="XM_012824359.3"/>
</dbReference>
<protein>
    <submittedName>
        <fullName evidence="3">Uncharacterized protein C4orf45</fullName>
    </submittedName>
</protein>
<keyword evidence="2" id="KW-1185">Reference proteome</keyword>
<dbReference type="OrthoDB" id="6140842at2759"/>
<evidence type="ECO:0000256" key="1">
    <source>
        <dbReference type="SAM" id="MobiDB-lite"/>
    </source>
</evidence>
<dbReference type="AlphaFoldDB" id="A0A6P3VS30"/>
<name>A0A6P3VS30_CLUHA</name>
<sequence length="146" mass="16559">MARVLNHANPSSPKESPRYGQRMIFTGPDGIGDYRTKQHDSPRFIGIGPLSPESSADLDYLFRAAPGTLPPLSKDGYVCGVGWGLEYSFALNARTLLSDNQFKLGEFRTAMEDRITHRYQNPWFEPPHFLDRQPAGARGWMAWWTQ</sequence>
<dbReference type="KEGG" id="char:105897428"/>